<feature type="domain" description="RagB/SusD" evidence="6">
    <location>
        <begin position="345"/>
        <end position="475"/>
    </location>
</feature>
<evidence type="ECO:0000259" key="7">
    <source>
        <dbReference type="Pfam" id="PF14322"/>
    </source>
</evidence>
<dbReference type="SUPFAM" id="SSF48452">
    <property type="entry name" value="TPR-like"/>
    <property type="match status" value="1"/>
</dbReference>
<dbReference type="RefSeq" id="WP_157301299.1">
    <property type="nucleotide sequence ID" value="NZ_BAAAZB010000002.1"/>
</dbReference>
<dbReference type="InterPro" id="IPR011990">
    <property type="entry name" value="TPR-like_helical_dom_sf"/>
</dbReference>
<evidence type="ECO:0000313" key="9">
    <source>
        <dbReference type="Proteomes" id="UP000468388"/>
    </source>
</evidence>
<dbReference type="Gene3D" id="1.25.40.390">
    <property type="match status" value="1"/>
</dbReference>
<organism evidence="8 9">
    <name type="scientific">Chitinophaga oryziterrae</name>
    <dbReference type="NCBI Taxonomy" id="1031224"/>
    <lineage>
        <taxon>Bacteria</taxon>
        <taxon>Pseudomonadati</taxon>
        <taxon>Bacteroidota</taxon>
        <taxon>Chitinophagia</taxon>
        <taxon>Chitinophagales</taxon>
        <taxon>Chitinophagaceae</taxon>
        <taxon>Chitinophaga</taxon>
    </lineage>
</organism>
<dbReference type="EMBL" id="WRXO01000005">
    <property type="protein sequence ID" value="MVT42687.1"/>
    <property type="molecule type" value="Genomic_DNA"/>
</dbReference>
<evidence type="ECO:0000256" key="3">
    <source>
        <dbReference type="ARBA" id="ARBA00022729"/>
    </source>
</evidence>
<sequence>MNRHNILIWFLAGITVTGIFSCSDKLDLEPEQAISSGEVFTSGSTALSALYGVYSRSQRLEVFGGEPQAIAEFMADNVNYVGVLGIKDIGAFTTAPGNSYVSEMWRLHYDVIMGANAVVDRVPGISDPAFSDVNRKMYVAEAKFMRAILYFQLLNLYAQPYQVGQGAQPGIPLVIQAFDGTITYPSRATVNEVQLQIEKDLLEALPDLSDTFADAALARGRATKGAANALLSRLYLYREEWDKAATYAKAVLDAPYYTLAGNYSFYDANSAEDVFSIQNTDTDNPNTGSGSWSTYYRPVSAGGRGDCPFTTELIQAFAQEANDLRYAMSDEGTAANREVRRFSLKFPNVSTSKDNAPLIRVTEMYLNRAEALATLNGVNQESIDLMNTLRTRAGLAGWDINSFVSGADLVNAILNERRKELCFEGHRRMDLLRRGYSLRTADPDKKAGADRVILPIPQREIDLSPALKGHQNPGYN</sequence>
<evidence type="ECO:0000256" key="4">
    <source>
        <dbReference type="ARBA" id="ARBA00023136"/>
    </source>
</evidence>
<dbReference type="PROSITE" id="PS51257">
    <property type="entry name" value="PROKAR_LIPOPROTEIN"/>
    <property type="match status" value="1"/>
</dbReference>
<keyword evidence="9" id="KW-1185">Reference proteome</keyword>
<comment type="caution">
    <text evidence="8">The sequence shown here is derived from an EMBL/GenBank/DDBJ whole genome shotgun (WGS) entry which is preliminary data.</text>
</comment>
<name>A0A6N8JBS1_9BACT</name>
<comment type="similarity">
    <text evidence="2">Belongs to the SusD family.</text>
</comment>
<evidence type="ECO:0000256" key="1">
    <source>
        <dbReference type="ARBA" id="ARBA00004442"/>
    </source>
</evidence>
<dbReference type="InterPro" id="IPR012944">
    <property type="entry name" value="SusD_RagB_dom"/>
</dbReference>
<dbReference type="Pfam" id="PF07980">
    <property type="entry name" value="SusD_RagB"/>
    <property type="match status" value="1"/>
</dbReference>
<dbReference type="Pfam" id="PF14322">
    <property type="entry name" value="SusD-like_3"/>
    <property type="match status" value="1"/>
</dbReference>
<feature type="domain" description="SusD-like N-terminal" evidence="7">
    <location>
        <begin position="98"/>
        <end position="236"/>
    </location>
</feature>
<dbReference type="AlphaFoldDB" id="A0A6N8JBS1"/>
<comment type="subcellular location">
    <subcellularLocation>
        <location evidence="1">Cell outer membrane</location>
    </subcellularLocation>
</comment>
<evidence type="ECO:0000259" key="6">
    <source>
        <dbReference type="Pfam" id="PF07980"/>
    </source>
</evidence>
<proteinExistence type="inferred from homology"/>
<dbReference type="OrthoDB" id="1080118at2"/>
<keyword evidence="5" id="KW-0998">Cell outer membrane</keyword>
<dbReference type="CDD" id="cd08977">
    <property type="entry name" value="SusD"/>
    <property type="match status" value="1"/>
</dbReference>
<protein>
    <submittedName>
        <fullName evidence="8">RagB/SusD family nutrient uptake outer membrane protein</fullName>
    </submittedName>
</protein>
<evidence type="ECO:0000256" key="2">
    <source>
        <dbReference type="ARBA" id="ARBA00006275"/>
    </source>
</evidence>
<keyword evidence="3" id="KW-0732">Signal</keyword>
<evidence type="ECO:0000256" key="5">
    <source>
        <dbReference type="ARBA" id="ARBA00023237"/>
    </source>
</evidence>
<reference evidence="8 9" key="1">
    <citation type="submission" date="2019-12" db="EMBL/GenBank/DDBJ databases">
        <title>The draft genomic sequence of strain Chitinophaga oryziterrae JCM 16595.</title>
        <authorList>
            <person name="Zhang X."/>
        </authorList>
    </citation>
    <scope>NUCLEOTIDE SEQUENCE [LARGE SCALE GENOMIC DNA]</scope>
    <source>
        <strain evidence="8 9">JCM 16595</strain>
    </source>
</reference>
<dbReference type="Proteomes" id="UP000468388">
    <property type="component" value="Unassembled WGS sequence"/>
</dbReference>
<dbReference type="GO" id="GO:0009279">
    <property type="term" value="C:cell outer membrane"/>
    <property type="evidence" value="ECO:0007669"/>
    <property type="project" value="UniProtKB-SubCell"/>
</dbReference>
<gene>
    <name evidence="8" type="ORF">GO495_18990</name>
</gene>
<dbReference type="InterPro" id="IPR033985">
    <property type="entry name" value="SusD-like_N"/>
</dbReference>
<keyword evidence="4" id="KW-0472">Membrane</keyword>
<evidence type="ECO:0000313" key="8">
    <source>
        <dbReference type="EMBL" id="MVT42687.1"/>
    </source>
</evidence>
<accession>A0A6N8JBS1</accession>